<feature type="region of interest" description="Disordered" evidence="1">
    <location>
        <begin position="112"/>
        <end position="132"/>
    </location>
</feature>
<proteinExistence type="predicted"/>
<gene>
    <name evidence="3" type="ORF">ZIOFF_006463</name>
</gene>
<accession>A0A8J5HYC1</accession>
<organism evidence="3 4">
    <name type="scientific">Zingiber officinale</name>
    <name type="common">Ginger</name>
    <name type="synonym">Amomum zingiber</name>
    <dbReference type="NCBI Taxonomy" id="94328"/>
    <lineage>
        <taxon>Eukaryota</taxon>
        <taxon>Viridiplantae</taxon>
        <taxon>Streptophyta</taxon>
        <taxon>Embryophyta</taxon>
        <taxon>Tracheophyta</taxon>
        <taxon>Spermatophyta</taxon>
        <taxon>Magnoliopsida</taxon>
        <taxon>Liliopsida</taxon>
        <taxon>Zingiberales</taxon>
        <taxon>Zingiberaceae</taxon>
        <taxon>Zingiber</taxon>
    </lineage>
</organism>
<keyword evidence="2" id="KW-1133">Transmembrane helix</keyword>
<dbReference type="Proteomes" id="UP000734854">
    <property type="component" value="Unassembled WGS sequence"/>
</dbReference>
<dbReference type="EMBL" id="JACMSC010000002">
    <property type="protein sequence ID" value="KAG6532614.1"/>
    <property type="molecule type" value="Genomic_DNA"/>
</dbReference>
<protein>
    <submittedName>
        <fullName evidence="3">Uncharacterized protein</fullName>
    </submittedName>
</protein>
<feature type="compositionally biased region" description="Polar residues" evidence="1">
    <location>
        <begin position="7"/>
        <end position="17"/>
    </location>
</feature>
<evidence type="ECO:0000256" key="2">
    <source>
        <dbReference type="SAM" id="Phobius"/>
    </source>
</evidence>
<feature type="region of interest" description="Disordered" evidence="1">
    <location>
        <begin position="1"/>
        <end position="26"/>
    </location>
</feature>
<name>A0A8J5HYC1_ZINOF</name>
<evidence type="ECO:0000313" key="4">
    <source>
        <dbReference type="Proteomes" id="UP000734854"/>
    </source>
</evidence>
<keyword evidence="2" id="KW-0472">Membrane</keyword>
<feature type="transmembrane region" description="Helical" evidence="2">
    <location>
        <begin position="54"/>
        <end position="80"/>
    </location>
</feature>
<sequence>MEKVGDSQPSSSEPVSRTSKEMMEPPRRLGIVTPEICFEKTKSDLEKLKGGLSLLFIGLPLLFSPSNRAILGMMMIMGYLHTQEYKMELENERGDAINDAIKSIIELDSIKPIIDDDDEEEEKEKEKEEDDEEDFFANVIDNNDVEIEYFSWVGKIPEMSIPEVAARRTEVLYHDEKETDSGNYHNGRDRTIMTMDNIQRKTSQVRALQEIVSRVPEVADTKITMEHSKNLWQGW</sequence>
<feature type="compositionally biased region" description="Acidic residues" evidence="1">
    <location>
        <begin position="115"/>
        <end position="132"/>
    </location>
</feature>
<keyword evidence="4" id="KW-1185">Reference proteome</keyword>
<dbReference type="AlphaFoldDB" id="A0A8J5HYC1"/>
<reference evidence="3 4" key="1">
    <citation type="submission" date="2020-08" db="EMBL/GenBank/DDBJ databases">
        <title>Plant Genome Project.</title>
        <authorList>
            <person name="Zhang R.-G."/>
        </authorList>
    </citation>
    <scope>NUCLEOTIDE SEQUENCE [LARGE SCALE GENOMIC DNA]</scope>
    <source>
        <tissue evidence="3">Rhizome</tissue>
    </source>
</reference>
<comment type="caution">
    <text evidence="3">The sequence shown here is derived from an EMBL/GenBank/DDBJ whole genome shotgun (WGS) entry which is preliminary data.</text>
</comment>
<keyword evidence="2" id="KW-0812">Transmembrane</keyword>
<evidence type="ECO:0000256" key="1">
    <source>
        <dbReference type="SAM" id="MobiDB-lite"/>
    </source>
</evidence>
<evidence type="ECO:0000313" key="3">
    <source>
        <dbReference type="EMBL" id="KAG6532614.1"/>
    </source>
</evidence>